<feature type="region of interest" description="Disordered" evidence="1">
    <location>
        <begin position="101"/>
        <end position="128"/>
    </location>
</feature>
<organism evidence="2 3">
    <name type="scientific">Vespula maculifrons</name>
    <name type="common">Eastern yellow jacket</name>
    <name type="synonym">Wasp</name>
    <dbReference type="NCBI Taxonomy" id="7453"/>
    <lineage>
        <taxon>Eukaryota</taxon>
        <taxon>Metazoa</taxon>
        <taxon>Ecdysozoa</taxon>
        <taxon>Arthropoda</taxon>
        <taxon>Hexapoda</taxon>
        <taxon>Insecta</taxon>
        <taxon>Pterygota</taxon>
        <taxon>Neoptera</taxon>
        <taxon>Endopterygota</taxon>
        <taxon>Hymenoptera</taxon>
        <taxon>Apocrita</taxon>
        <taxon>Aculeata</taxon>
        <taxon>Vespoidea</taxon>
        <taxon>Vespidae</taxon>
        <taxon>Vespinae</taxon>
        <taxon>Vespula</taxon>
    </lineage>
</organism>
<name>A0ABD2C444_VESMC</name>
<dbReference type="EMBL" id="JAYRBN010000061">
    <property type="protein sequence ID" value="KAL2739809.1"/>
    <property type="molecule type" value="Genomic_DNA"/>
</dbReference>
<evidence type="ECO:0000313" key="2">
    <source>
        <dbReference type="EMBL" id="KAL2739809.1"/>
    </source>
</evidence>
<reference evidence="2 3" key="1">
    <citation type="journal article" date="2024" name="Ann. Entomol. Soc. Am.">
        <title>Genomic analyses of the southern and eastern yellowjacket wasps (Hymenoptera: Vespidae) reveal evolutionary signatures of social life.</title>
        <authorList>
            <person name="Catto M.A."/>
            <person name="Caine P.B."/>
            <person name="Orr S.E."/>
            <person name="Hunt B.G."/>
            <person name="Goodisman M.A.D."/>
        </authorList>
    </citation>
    <scope>NUCLEOTIDE SEQUENCE [LARGE SCALE GENOMIC DNA]</scope>
    <source>
        <strain evidence="2">232</strain>
        <tissue evidence="2">Head and thorax</tissue>
    </source>
</reference>
<dbReference type="Proteomes" id="UP001607303">
    <property type="component" value="Unassembled WGS sequence"/>
</dbReference>
<accession>A0ABD2C444</accession>
<evidence type="ECO:0000256" key="1">
    <source>
        <dbReference type="SAM" id="MobiDB-lite"/>
    </source>
</evidence>
<sequence>MVERRETSRVRHFKGGFGKGHEILIASSYRQTQTRCRNSSYSGRQLCTVPCAWLARCSRHYAIYHKDKSSNVERECHAYPDSRCSSLRSCLSRMNGETFRETRPASPDVGDYVDDKSKEAGKPTEFPASSRPTMTLLGNLGKCGHVRHNHPDVSRHMVCARLSWGNRTTFHHRTSLCSHEKLRWSELNTVYILNKFSAYFFSNIRFNLHRVINSPVSRKLLKMSD</sequence>
<dbReference type="AlphaFoldDB" id="A0ABD2C444"/>
<gene>
    <name evidence="2" type="ORF">V1477_011198</name>
</gene>
<evidence type="ECO:0000313" key="3">
    <source>
        <dbReference type="Proteomes" id="UP001607303"/>
    </source>
</evidence>
<feature type="compositionally biased region" description="Basic and acidic residues" evidence="1">
    <location>
        <begin position="113"/>
        <end position="122"/>
    </location>
</feature>
<protein>
    <submittedName>
        <fullName evidence="2">Uncharacterized protein</fullName>
    </submittedName>
</protein>
<keyword evidence="3" id="KW-1185">Reference proteome</keyword>
<proteinExistence type="predicted"/>
<comment type="caution">
    <text evidence="2">The sequence shown here is derived from an EMBL/GenBank/DDBJ whole genome shotgun (WGS) entry which is preliminary data.</text>
</comment>